<evidence type="ECO:0000313" key="2">
    <source>
        <dbReference type="Proteomes" id="UP000635726"/>
    </source>
</evidence>
<dbReference type="Pfam" id="PF03069">
    <property type="entry name" value="FmdA_AmdA"/>
    <property type="match status" value="2"/>
</dbReference>
<sequence length="337" mass="35199">MTGTHHLGTQSVHTVWDAALTPALTVRSGDTVTLDTLDASYGSVARRVQAGELALPAHLAPDLRDAVLAAAYPVRPSTGGLRGHPLTGPVHVQGAEPGDTLAIDILDVRPAAWGWTGCRPDGIGLLDRALAPHLPAGGYTHVWDLRARTYTDFRPGIRVPLAPFPGVIGVAPAAPGPHVTSPPRQVGGNMDIRQLVSGSTLYLPVEVPGALLSAGDLHAAQGDGELSGTGIEMDGQLTLRVTVMRDHPVRTPEFRAPPEPTGLWSAGSYAATGHAPDLMDAARTALQGLLAYMTRTHALSVPDAYILASACVDLRISQIVDAPNYTVSALLPLSIFG</sequence>
<dbReference type="SUPFAM" id="SSF141130">
    <property type="entry name" value="Acetamidase/Formamidase-like"/>
    <property type="match status" value="1"/>
</dbReference>
<reference evidence="1" key="2">
    <citation type="submission" date="2020-09" db="EMBL/GenBank/DDBJ databases">
        <authorList>
            <person name="Sun Q."/>
            <person name="Ohkuma M."/>
        </authorList>
    </citation>
    <scope>NUCLEOTIDE SEQUENCE</scope>
    <source>
        <strain evidence="1">JCM 14371</strain>
    </source>
</reference>
<keyword evidence="2" id="KW-1185">Reference proteome</keyword>
<dbReference type="GO" id="GO:0016811">
    <property type="term" value="F:hydrolase activity, acting on carbon-nitrogen (but not peptide) bonds, in linear amides"/>
    <property type="evidence" value="ECO:0007669"/>
    <property type="project" value="InterPro"/>
</dbReference>
<proteinExistence type="predicted"/>
<dbReference type="Proteomes" id="UP000635726">
    <property type="component" value="Unassembled WGS sequence"/>
</dbReference>
<accession>A0A917UP53</accession>
<name>A0A917UP53_9DEIO</name>
<dbReference type="PANTHER" id="PTHR31891">
    <property type="entry name" value="FORMAMIDASE C869.04-RELATED"/>
    <property type="match status" value="1"/>
</dbReference>
<comment type="caution">
    <text evidence="1">The sequence shown here is derived from an EMBL/GenBank/DDBJ whole genome shotgun (WGS) entry which is preliminary data.</text>
</comment>
<gene>
    <name evidence="1" type="ORF">GCM10008939_15880</name>
</gene>
<dbReference type="RefSeq" id="WP_188962034.1">
    <property type="nucleotide sequence ID" value="NZ_BMOE01000004.1"/>
</dbReference>
<dbReference type="Gene3D" id="2.60.120.580">
    <property type="entry name" value="Acetamidase/Formamidase-like domains"/>
    <property type="match status" value="2"/>
</dbReference>
<organism evidence="1 2">
    <name type="scientific">Deinococcus aquiradiocola</name>
    <dbReference type="NCBI Taxonomy" id="393059"/>
    <lineage>
        <taxon>Bacteria</taxon>
        <taxon>Thermotogati</taxon>
        <taxon>Deinococcota</taxon>
        <taxon>Deinococci</taxon>
        <taxon>Deinococcales</taxon>
        <taxon>Deinococcaceae</taxon>
        <taxon>Deinococcus</taxon>
    </lineage>
</organism>
<dbReference type="Gene3D" id="3.10.28.20">
    <property type="entry name" value="Acetamidase/Formamidase-like domains"/>
    <property type="match status" value="1"/>
</dbReference>
<protein>
    <submittedName>
        <fullName evidence="1">Acetamidase</fullName>
    </submittedName>
</protein>
<evidence type="ECO:0000313" key="1">
    <source>
        <dbReference type="EMBL" id="GGJ72322.1"/>
    </source>
</evidence>
<reference evidence="1" key="1">
    <citation type="journal article" date="2014" name="Int. J. Syst. Evol. Microbiol.">
        <title>Complete genome sequence of Corynebacterium casei LMG S-19264T (=DSM 44701T), isolated from a smear-ripened cheese.</title>
        <authorList>
            <consortium name="US DOE Joint Genome Institute (JGI-PGF)"/>
            <person name="Walter F."/>
            <person name="Albersmeier A."/>
            <person name="Kalinowski J."/>
            <person name="Ruckert C."/>
        </authorList>
    </citation>
    <scope>NUCLEOTIDE SEQUENCE</scope>
    <source>
        <strain evidence="1">JCM 14371</strain>
    </source>
</reference>
<dbReference type="PANTHER" id="PTHR31891:SF1">
    <property type="entry name" value="FORMAMIDASE C869.04-RELATED"/>
    <property type="match status" value="1"/>
</dbReference>
<dbReference type="AlphaFoldDB" id="A0A917UP53"/>
<dbReference type="InterPro" id="IPR004304">
    <property type="entry name" value="FmdA_AmdA"/>
</dbReference>
<dbReference type="EMBL" id="BMOE01000004">
    <property type="protein sequence ID" value="GGJ72322.1"/>
    <property type="molecule type" value="Genomic_DNA"/>
</dbReference>